<organism evidence="1 2">
    <name type="scientific">Microcoleus anatoxicus PTRS2</name>
    <dbReference type="NCBI Taxonomy" id="2705321"/>
    <lineage>
        <taxon>Bacteria</taxon>
        <taxon>Bacillati</taxon>
        <taxon>Cyanobacteriota</taxon>
        <taxon>Cyanophyceae</taxon>
        <taxon>Oscillatoriophycideae</taxon>
        <taxon>Oscillatoriales</taxon>
        <taxon>Microcoleaceae</taxon>
        <taxon>Microcoleus</taxon>
        <taxon>Microcoleus anatoxicus</taxon>
    </lineage>
</organism>
<proteinExistence type="predicted"/>
<reference evidence="1 2" key="1">
    <citation type="journal article" date="2020" name="Harmful Algae">
        <title>Molecular and morphological characterization of a novel dihydroanatoxin-a producing Microcoleus species (cyanobacteria) from the Russian River, California, USA.</title>
        <authorList>
            <person name="Conklin K.Y."/>
            <person name="Stancheva R."/>
            <person name="Otten T.G."/>
            <person name="Fadness R."/>
            <person name="Boyer G.L."/>
            <person name="Read B."/>
            <person name="Zhang X."/>
            <person name="Sheath R.G."/>
        </authorList>
    </citation>
    <scope>NUCLEOTIDE SEQUENCE [LARGE SCALE GENOMIC DNA]</scope>
    <source>
        <strain evidence="1 2">PTRS2</strain>
    </source>
</reference>
<dbReference type="RefSeq" id="WP_340523125.1">
    <property type="nucleotide sequence ID" value="NZ_JBBLXS010000519.1"/>
</dbReference>
<protein>
    <recommendedName>
        <fullName evidence="3">Type II toxin-antitoxin system ParD family antitoxin</fullName>
    </recommendedName>
</protein>
<dbReference type="InterPro" id="IPR038296">
    <property type="entry name" value="ParD_sf"/>
</dbReference>
<name>A0ABU8YUN3_9CYAN</name>
<comment type="caution">
    <text evidence="1">The sequence shown here is derived from an EMBL/GenBank/DDBJ whole genome shotgun (WGS) entry which is preliminary data.</text>
</comment>
<dbReference type="Proteomes" id="UP001384579">
    <property type="component" value="Unassembled WGS sequence"/>
</dbReference>
<accession>A0ABU8YUN3</accession>
<evidence type="ECO:0000313" key="2">
    <source>
        <dbReference type="Proteomes" id="UP001384579"/>
    </source>
</evidence>
<gene>
    <name evidence="1" type="ORF">WMG39_25200</name>
</gene>
<dbReference type="Gene3D" id="6.10.10.120">
    <property type="entry name" value="Antitoxin ParD1-like"/>
    <property type="match status" value="1"/>
</dbReference>
<dbReference type="EMBL" id="JBBLXS010000519">
    <property type="protein sequence ID" value="MEK0188111.1"/>
    <property type="molecule type" value="Genomic_DNA"/>
</dbReference>
<evidence type="ECO:0000313" key="1">
    <source>
        <dbReference type="EMBL" id="MEK0188111.1"/>
    </source>
</evidence>
<keyword evidence="2" id="KW-1185">Reference proteome</keyword>
<evidence type="ECO:0008006" key="3">
    <source>
        <dbReference type="Google" id="ProtNLM"/>
    </source>
</evidence>
<sequence length="83" mass="9256">MNVILAIPEDLQTYIETQIQAGAYASAVEYFLDLVQQDRQRKQAQAKLEGLLQEGLDSEGEPVTAVYWQNLRISVFGGDSQPV</sequence>